<evidence type="ECO:0000313" key="2">
    <source>
        <dbReference type="Proteomes" id="UP001595997"/>
    </source>
</evidence>
<keyword evidence="2" id="KW-1185">Reference proteome</keyword>
<organism evidence="1 2">
    <name type="scientific">Streptomyces ovatisporus</name>
    <dbReference type="NCBI Taxonomy" id="1128682"/>
    <lineage>
        <taxon>Bacteria</taxon>
        <taxon>Bacillati</taxon>
        <taxon>Actinomycetota</taxon>
        <taxon>Actinomycetes</taxon>
        <taxon>Kitasatosporales</taxon>
        <taxon>Streptomycetaceae</taxon>
        <taxon>Streptomyces</taxon>
    </lineage>
</organism>
<dbReference type="SUPFAM" id="SSF52540">
    <property type="entry name" value="P-loop containing nucleoside triphosphate hydrolases"/>
    <property type="match status" value="1"/>
</dbReference>
<dbReference type="RefSeq" id="WP_386450987.1">
    <property type="nucleotide sequence ID" value="NZ_JBHSFH010000013.1"/>
</dbReference>
<gene>
    <name evidence="1" type="ORF">ACFPA8_21455</name>
</gene>
<proteinExistence type="predicted"/>
<dbReference type="EMBL" id="JBHSFH010000013">
    <property type="protein sequence ID" value="MFC4496702.1"/>
    <property type="molecule type" value="Genomic_DNA"/>
</dbReference>
<evidence type="ECO:0000313" key="1">
    <source>
        <dbReference type="EMBL" id="MFC4496702.1"/>
    </source>
</evidence>
<dbReference type="InterPro" id="IPR000212">
    <property type="entry name" value="DNA_helicase_UvrD/REP"/>
</dbReference>
<dbReference type="Proteomes" id="UP001595997">
    <property type="component" value="Unassembled WGS sequence"/>
</dbReference>
<dbReference type="Gene3D" id="3.40.50.300">
    <property type="entry name" value="P-loop containing nucleotide triphosphate hydrolases"/>
    <property type="match status" value="3"/>
</dbReference>
<comment type="caution">
    <text evidence="1">The sequence shown here is derived from an EMBL/GenBank/DDBJ whole genome shotgun (WGS) entry which is preliminary data.</text>
</comment>
<dbReference type="InterPro" id="IPR027417">
    <property type="entry name" value="P-loop_NTPase"/>
</dbReference>
<name>A0ABV9A9W8_9ACTN</name>
<dbReference type="PANTHER" id="PTHR11070:SF45">
    <property type="entry name" value="DNA 3'-5' HELICASE"/>
    <property type="match status" value="1"/>
</dbReference>
<sequence>MTGSQPALMAAALHQEQRYADVLYGRLEEERRATAAALAEVHSRGADGGTRQATAEREVRAAELSRRLGQLNSVENGLCFGRLDTEEGETRYIGRIGLRTAGSDPLLVDWRAPAARPFYTASPARPSGIVRRRHLHSKGRTLTGIDDEILDSRLLHDPDGGGLDGCAGLVGEAALLHALGRARTGRMTDVVATIQAEQDRVIRSPLQGVLVVQGGPGTRKTVAALHRAAYLLYTHRRTLARRGVLVVGPNAVFLRYIGEVLPSLGETDVVLTPLGGLFPGVEASTEDAAATAAVKGGTRMAQVLAGAVRLHQREPDGDLSVPLDEDATCVLVPHEVCVRALRRAQALKAPHNAARKRFVTDMLDALVRARAGESQRPLDDEELRYGPGELWRQRSVRRTLDRLWPLLTPVQLVDRLLSDSALLGSAAAGLLDDDEQAALLRLPGAELTVGDVPLLDEAAELLGEDDSAERARARAARAERAEEERYANEVLQILGLDGSGAVGASDLAEAHSDPGAARTTANRAAADRSWAYGHVIVDEAQELSAMAWRMVMRRAPSRSMTLVGDVAQTGNPAGVRSWEEALAPHAAGRWREERLTVNYRTPAEVMEPAARVLAAASPEQVPPESVREEGVRPCAVRCEEGSLVSGTVRTVAGEQAALREAGGGRLAVIAPDDRLGALCSALPHAATGGGSAALDAEVAVLGVAQAKGLEFDRVVLADPAGVLAQSPQGGHDLYVAITRVTRRLTVVYEGLLPDVLGQLDRSAGSDVPG</sequence>
<reference evidence="2" key="1">
    <citation type="journal article" date="2019" name="Int. J. Syst. Evol. Microbiol.">
        <title>The Global Catalogue of Microorganisms (GCM) 10K type strain sequencing project: providing services to taxonomists for standard genome sequencing and annotation.</title>
        <authorList>
            <consortium name="The Broad Institute Genomics Platform"/>
            <consortium name="The Broad Institute Genome Sequencing Center for Infectious Disease"/>
            <person name="Wu L."/>
            <person name="Ma J."/>
        </authorList>
    </citation>
    <scope>NUCLEOTIDE SEQUENCE [LARGE SCALE GENOMIC DNA]</scope>
    <source>
        <strain evidence="2">CGMCC 4.7357</strain>
    </source>
</reference>
<dbReference type="PANTHER" id="PTHR11070">
    <property type="entry name" value="UVRD / RECB / PCRA DNA HELICASE FAMILY MEMBER"/>
    <property type="match status" value="1"/>
</dbReference>
<accession>A0ABV9A9W8</accession>
<protein>
    <submittedName>
        <fullName evidence="1">HelD family protein</fullName>
    </submittedName>
</protein>